<dbReference type="SUPFAM" id="SSF56112">
    <property type="entry name" value="Protein kinase-like (PK-like)"/>
    <property type="match status" value="1"/>
</dbReference>
<protein>
    <submittedName>
        <fullName evidence="2">InaA protein</fullName>
    </submittedName>
</protein>
<evidence type="ECO:0000313" key="2">
    <source>
        <dbReference type="EMBL" id="AZS50904.1"/>
    </source>
</evidence>
<dbReference type="GO" id="GO:0005524">
    <property type="term" value="F:ATP binding"/>
    <property type="evidence" value="ECO:0007669"/>
    <property type="project" value="InterPro"/>
</dbReference>
<dbReference type="Gene3D" id="1.10.510.10">
    <property type="entry name" value="Transferase(Phosphotransferase) domain 1"/>
    <property type="match status" value="1"/>
</dbReference>
<evidence type="ECO:0000313" key="3">
    <source>
        <dbReference type="Proteomes" id="UP000273143"/>
    </source>
</evidence>
<reference evidence="3" key="1">
    <citation type="submission" date="2018-06" db="EMBL/GenBank/DDBJ databases">
        <title>Complete genome of Pseudomonas insecticola strain QZS01.</title>
        <authorList>
            <person name="Wang J."/>
            <person name="Su Q."/>
        </authorList>
    </citation>
    <scope>NUCLEOTIDE SEQUENCE [LARGE SCALE GENOMIC DNA]</scope>
    <source>
        <strain evidence="3">QZS01</strain>
    </source>
</reference>
<organism evidence="2 3">
    <name type="scientific">Entomomonas moraniae</name>
    <dbReference type="NCBI Taxonomy" id="2213226"/>
    <lineage>
        <taxon>Bacteria</taxon>
        <taxon>Pseudomonadati</taxon>
        <taxon>Pseudomonadota</taxon>
        <taxon>Gammaproteobacteria</taxon>
        <taxon>Pseudomonadales</taxon>
        <taxon>Pseudomonadaceae</taxon>
        <taxon>Entomomonas</taxon>
    </lineage>
</organism>
<dbReference type="PIRSF" id="PIRSF026326">
    <property type="entry name" value="InaA"/>
    <property type="match status" value="1"/>
</dbReference>
<dbReference type="InterPro" id="IPR000719">
    <property type="entry name" value="Prot_kinase_dom"/>
</dbReference>
<feature type="domain" description="Protein kinase" evidence="1">
    <location>
        <begin position="28"/>
        <end position="233"/>
    </location>
</feature>
<dbReference type="PROSITE" id="PS50011">
    <property type="entry name" value="PROTEIN_KINASE_DOM"/>
    <property type="match status" value="1"/>
</dbReference>
<dbReference type="InterPro" id="IPR011009">
    <property type="entry name" value="Kinase-like_dom_sf"/>
</dbReference>
<dbReference type="GO" id="GO:0004672">
    <property type="term" value="F:protein kinase activity"/>
    <property type="evidence" value="ECO:0007669"/>
    <property type="project" value="InterPro"/>
</dbReference>
<proteinExistence type="predicted"/>
<dbReference type="Pfam" id="PF06293">
    <property type="entry name" value="Kdo"/>
    <property type="match status" value="1"/>
</dbReference>
<dbReference type="EMBL" id="CP029822">
    <property type="protein sequence ID" value="AZS50904.1"/>
    <property type="molecule type" value="Genomic_DNA"/>
</dbReference>
<gene>
    <name evidence="2" type="ORF">DM558_08965</name>
</gene>
<name>A0A3S9XEN9_9GAMM</name>
<dbReference type="InterPro" id="IPR027023">
    <property type="entry name" value="Put_LipoPS_kinase_InaA"/>
</dbReference>
<dbReference type="AlphaFoldDB" id="A0A3S9XEN9"/>
<accession>A0A3S9XEN9</accession>
<sequence>MRIRMPLPKLDSTGQFFEQWWSTQGEWVEQPNQRRGGESGVLRTTTEDGKVIYIKRQENHIYRDIFHPFGQATIIREYKAYCALTKAQVNVPKLIYCGVQNKKAILVTEALDGFIDLDSWMEQNQGQPFYAETLNKILTETATMLAKLHLNKLQHGSLYGKHLFVKAETNEQPLVEVALLDLEKIKKRNTAKEAALHDIPKIKRHSLLNSEQWHFFVNAYEQAFGSKLPKLHQ</sequence>
<dbReference type="KEGG" id="emo:DM558_08965"/>
<keyword evidence="3" id="KW-1185">Reference proteome</keyword>
<evidence type="ECO:0000259" key="1">
    <source>
        <dbReference type="PROSITE" id="PS50011"/>
    </source>
</evidence>
<dbReference type="Proteomes" id="UP000273143">
    <property type="component" value="Chromosome"/>
</dbReference>